<proteinExistence type="predicted"/>
<dbReference type="AlphaFoldDB" id="A0A4Q1BH63"/>
<keyword evidence="1" id="KW-0812">Transmembrane</keyword>
<gene>
    <name evidence="2" type="ORF">M231_05822</name>
</gene>
<evidence type="ECO:0000313" key="3">
    <source>
        <dbReference type="Proteomes" id="UP000289152"/>
    </source>
</evidence>
<feature type="transmembrane region" description="Helical" evidence="1">
    <location>
        <begin position="59"/>
        <end position="76"/>
    </location>
</feature>
<keyword evidence="3" id="KW-1185">Reference proteome</keyword>
<protein>
    <submittedName>
        <fullName evidence="2">Uncharacterized protein</fullName>
    </submittedName>
</protein>
<evidence type="ECO:0000256" key="1">
    <source>
        <dbReference type="SAM" id="Phobius"/>
    </source>
</evidence>
<dbReference type="EMBL" id="SDIL01000083">
    <property type="protein sequence ID" value="RXK36920.1"/>
    <property type="molecule type" value="Genomic_DNA"/>
</dbReference>
<sequence>MQSHGKVGHTLIAYRALPSIVERRRDVELVPQVTKTPHHHAFLRDSMATQSDWQLRGRILLWLPIICFAIAVTFQTERVVCPFRYVLNFLGVLRLNQGPGKCPSTAIARSPPNVLFSPSNSLFLPELSLERRLRDQESDSGTGKG</sequence>
<evidence type="ECO:0000313" key="2">
    <source>
        <dbReference type="EMBL" id="RXK36920.1"/>
    </source>
</evidence>
<accession>A0A4Q1BH63</accession>
<keyword evidence="1" id="KW-1133">Transmembrane helix</keyword>
<dbReference type="InParanoid" id="A0A4Q1BH63"/>
<dbReference type="Proteomes" id="UP000289152">
    <property type="component" value="Unassembled WGS sequence"/>
</dbReference>
<organism evidence="2 3">
    <name type="scientific">Tremella mesenterica</name>
    <name type="common">Jelly fungus</name>
    <dbReference type="NCBI Taxonomy" id="5217"/>
    <lineage>
        <taxon>Eukaryota</taxon>
        <taxon>Fungi</taxon>
        <taxon>Dikarya</taxon>
        <taxon>Basidiomycota</taxon>
        <taxon>Agaricomycotina</taxon>
        <taxon>Tremellomycetes</taxon>
        <taxon>Tremellales</taxon>
        <taxon>Tremellaceae</taxon>
        <taxon>Tremella</taxon>
    </lineage>
</organism>
<comment type="caution">
    <text evidence="2">The sequence shown here is derived from an EMBL/GenBank/DDBJ whole genome shotgun (WGS) entry which is preliminary data.</text>
</comment>
<keyword evidence="1" id="KW-0472">Membrane</keyword>
<reference evidence="2 3" key="1">
    <citation type="submission" date="2016-06" db="EMBL/GenBank/DDBJ databases">
        <title>Evolution of pathogenesis and genome organization in the Tremellales.</title>
        <authorList>
            <person name="Cuomo C."/>
            <person name="Litvintseva A."/>
            <person name="Heitman J."/>
            <person name="Chen Y."/>
            <person name="Sun S."/>
            <person name="Springer D."/>
            <person name="Dromer F."/>
            <person name="Young S."/>
            <person name="Zeng Q."/>
            <person name="Chapman S."/>
            <person name="Gujja S."/>
            <person name="Saif S."/>
            <person name="Birren B."/>
        </authorList>
    </citation>
    <scope>NUCLEOTIDE SEQUENCE [LARGE SCALE GENOMIC DNA]</scope>
    <source>
        <strain evidence="2 3">ATCC 28783</strain>
    </source>
</reference>
<name>A0A4Q1BH63_TREME</name>